<dbReference type="STRING" id="1503.CLPU_14c00440"/>
<protein>
    <submittedName>
        <fullName evidence="2">Uncharacterized protein</fullName>
    </submittedName>
</protein>
<evidence type="ECO:0000313" key="3">
    <source>
        <dbReference type="Proteomes" id="UP000037267"/>
    </source>
</evidence>
<accession>A0A0L0W855</accession>
<name>A0A0L0W855_GOTPU</name>
<keyword evidence="1" id="KW-1133">Transmembrane helix</keyword>
<dbReference type="OrthoDB" id="2427603at2"/>
<sequence length="139" mass="15685">MKFIKFLTITVVLVGVIGYGVYHYGTKIASDKVVKMVFTELEGSGELKEIKKTIESDSKLKSFIEDAETVDSSKLPFTTKEEATKVLIKKVGIFELNDIRVQVQDGSISKRKAFKEIQGKLTEEEVQALKVIAYKELYE</sequence>
<dbReference type="PATRIC" id="fig|1503.3.peg.507"/>
<proteinExistence type="predicted"/>
<dbReference type="EMBL" id="LGSS01000014">
    <property type="protein sequence ID" value="KNF07626.1"/>
    <property type="molecule type" value="Genomic_DNA"/>
</dbReference>
<reference evidence="3" key="1">
    <citation type="submission" date="2015-07" db="EMBL/GenBank/DDBJ databases">
        <title>Draft genome sequence of the purine-degrading Gottschalkia purinilyticum DSM 1384 (formerly Clostridium purinilyticum).</title>
        <authorList>
            <person name="Poehlein A."/>
            <person name="Schiel-Bengelsdorf B."/>
            <person name="Bengelsdorf F.R."/>
            <person name="Daniel R."/>
            <person name="Duerre P."/>
        </authorList>
    </citation>
    <scope>NUCLEOTIDE SEQUENCE [LARGE SCALE GENOMIC DNA]</scope>
    <source>
        <strain evidence="3">DSM 1384</strain>
    </source>
</reference>
<keyword evidence="1" id="KW-0472">Membrane</keyword>
<dbReference type="Proteomes" id="UP000037267">
    <property type="component" value="Unassembled WGS sequence"/>
</dbReference>
<keyword evidence="1" id="KW-0812">Transmembrane</keyword>
<keyword evidence="3" id="KW-1185">Reference proteome</keyword>
<evidence type="ECO:0000256" key="1">
    <source>
        <dbReference type="SAM" id="Phobius"/>
    </source>
</evidence>
<organism evidence="2 3">
    <name type="scientific">Gottschalkia purinilytica</name>
    <name type="common">Clostridium purinilyticum</name>
    <dbReference type="NCBI Taxonomy" id="1503"/>
    <lineage>
        <taxon>Bacteria</taxon>
        <taxon>Bacillati</taxon>
        <taxon>Bacillota</taxon>
        <taxon>Tissierellia</taxon>
        <taxon>Tissierellales</taxon>
        <taxon>Gottschalkiaceae</taxon>
        <taxon>Gottschalkia</taxon>
    </lineage>
</organism>
<dbReference type="AlphaFoldDB" id="A0A0L0W855"/>
<evidence type="ECO:0000313" key="2">
    <source>
        <dbReference type="EMBL" id="KNF07626.1"/>
    </source>
</evidence>
<feature type="transmembrane region" description="Helical" evidence="1">
    <location>
        <begin position="6"/>
        <end position="25"/>
    </location>
</feature>
<gene>
    <name evidence="2" type="ORF">CLPU_14c00440</name>
</gene>
<dbReference type="RefSeq" id="WP_050356063.1">
    <property type="nucleotide sequence ID" value="NZ_LGSS01000014.1"/>
</dbReference>
<comment type="caution">
    <text evidence="2">The sequence shown here is derived from an EMBL/GenBank/DDBJ whole genome shotgun (WGS) entry which is preliminary data.</text>
</comment>